<dbReference type="NCBIfam" id="NF008379">
    <property type="entry name" value="PRK11174.1"/>
    <property type="match status" value="1"/>
</dbReference>
<organism evidence="11 12">
    <name type="scientific">Seminibacterium arietis</name>
    <dbReference type="NCBI Taxonomy" id="1173502"/>
    <lineage>
        <taxon>Bacteria</taxon>
        <taxon>Pseudomonadati</taxon>
        <taxon>Pseudomonadota</taxon>
        <taxon>Gammaproteobacteria</taxon>
        <taxon>Pasteurellales</taxon>
        <taxon>Pasteurellaceae</taxon>
        <taxon>Seminibacterium</taxon>
    </lineage>
</organism>
<dbReference type="Proteomes" id="UP001596996">
    <property type="component" value="Unassembled WGS sequence"/>
</dbReference>
<dbReference type="InterPro" id="IPR036640">
    <property type="entry name" value="ABC1_TM_sf"/>
</dbReference>
<feature type="transmembrane region" description="Helical" evidence="8">
    <location>
        <begin position="246"/>
        <end position="270"/>
    </location>
</feature>
<dbReference type="Pfam" id="PF00005">
    <property type="entry name" value="ABC_tran"/>
    <property type="match status" value="1"/>
</dbReference>
<dbReference type="NCBIfam" id="TIGR02857">
    <property type="entry name" value="CydD"/>
    <property type="match status" value="1"/>
</dbReference>
<dbReference type="SMART" id="SM00382">
    <property type="entry name" value="AAA"/>
    <property type="match status" value="1"/>
</dbReference>
<dbReference type="EMBL" id="JBHTJN010000011">
    <property type="protein sequence ID" value="MFD0966419.1"/>
    <property type="molecule type" value="Genomic_DNA"/>
</dbReference>
<dbReference type="InterPro" id="IPR027417">
    <property type="entry name" value="P-loop_NTPase"/>
</dbReference>
<dbReference type="InterPro" id="IPR003439">
    <property type="entry name" value="ABC_transporter-like_ATP-bd"/>
</dbReference>
<reference evidence="12" key="1">
    <citation type="journal article" date="2019" name="Int. J. Syst. Evol. Microbiol.">
        <title>The Global Catalogue of Microorganisms (GCM) 10K type strain sequencing project: providing services to taxonomists for standard genome sequencing and annotation.</title>
        <authorList>
            <consortium name="The Broad Institute Genomics Platform"/>
            <consortium name="The Broad Institute Genome Sequencing Center for Infectious Disease"/>
            <person name="Wu L."/>
            <person name="Ma J."/>
        </authorList>
    </citation>
    <scope>NUCLEOTIDE SEQUENCE [LARGE SCALE GENOMIC DNA]</scope>
    <source>
        <strain evidence="12">CCUG 61707</strain>
    </source>
</reference>
<dbReference type="Gene3D" id="3.40.50.300">
    <property type="entry name" value="P-loop containing nucleotide triphosphate hydrolases"/>
    <property type="match status" value="1"/>
</dbReference>
<evidence type="ECO:0000256" key="3">
    <source>
        <dbReference type="ARBA" id="ARBA00022692"/>
    </source>
</evidence>
<keyword evidence="3 8" id="KW-0812">Transmembrane</keyword>
<feature type="transmembrane region" description="Helical" evidence="8">
    <location>
        <begin position="276"/>
        <end position="297"/>
    </location>
</feature>
<feature type="transmembrane region" description="Helical" evidence="8">
    <location>
        <begin position="167"/>
        <end position="188"/>
    </location>
</feature>
<dbReference type="PANTHER" id="PTHR24221:SF261">
    <property type="entry name" value="GLUTATHIONE_L-CYSTEINE TRANSPORT SYSTEM ATP-BINDING_PERMEASE PROTEIN CYDD"/>
    <property type="match status" value="1"/>
</dbReference>
<name>A0ABW3I946_9PAST</name>
<dbReference type="Pfam" id="PF00664">
    <property type="entry name" value="ABC_membrane"/>
    <property type="match status" value="1"/>
</dbReference>
<dbReference type="Gene3D" id="1.20.1560.10">
    <property type="entry name" value="ABC transporter type 1, transmembrane domain"/>
    <property type="match status" value="1"/>
</dbReference>
<dbReference type="InterPro" id="IPR017871">
    <property type="entry name" value="ABC_transporter-like_CS"/>
</dbReference>
<evidence type="ECO:0000256" key="6">
    <source>
        <dbReference type="ARBA" id="ARBA00022989"/>
    </source>
</evidence>
<dbReference type="PROSITE" id="PS00211">
    <property type="entry name" value="ABC_TRANSPORTER_1"/>
    <property type="match status" value="1"/>
</dbReference>
<evidence type="ECO:0000313" key="11">
    <source>
        <dbReference type="EMBL" id="MFD0966419.1"/>
    </source>
</evidence>
<keyword evidence="2" id="KW-1003">Cell membrane</keyword>
<keyword evidence="12" id="KW-1185">Reference proteome</keyword>
<keyword evidence="4" id="KW-0547">Nucleotide-binding</keyword>
<sequence length="587" mass="65832">MDKARQKYLQKWLRNQQKPIRNLLNINILLACISSVILVIQTYLLATLLHEVIINNTPRTQLISYFIGLLFSFALRALILWLREKIGFKSGKKLRNIIRQKIFDKINQVGPATISNKPAGSWATLMLEQVENLHNFYARFIPQQALSAIVPIVILIAIFPLNWMAGLILLFTAPLVPIFMILVGFAAADSSQRNMDTLAKLSSQFLDRLRGLETLRLFDRTLEQTQHIEEKTEEFRETTMDVLKMAFLSSAVLEFFTSISIALMAVYFGFNYLGELNFGSYSTPVTLFVGFFCLILAPEFYQPLRDLGTYYHDRAAGIGAADTIVEFLEGDYLTTQSNFTQTIESESAVEIIVEDLIILSPQGEKLTRPLNFSLPAKSHTALVGQSGAGKTSIINVLLGFLPYQGKLTINGIELRCINLEQWRKCIAWVGQNPLLLQGTIKENLLLGNIGVDDTEIDQALQAAQAKEFTKKLGLNALIKEGGIGLSVGQAQRLAIARALLRKGQLLLLDEPTASLDAQSENQVLQVLSKLSSLQTTLMITHRIEDLKRCDNILVMQQGQIIQQGKFDELKDKGFFADLLAQRKQDIH</sequence>
<dbReference type="SUPFAM" id="SSF90123">
    <property type="entry name" value="ABC transporter transmembrane region"/>
    <property type="match status" value="1"/>
</dbReference>
<feature type="domain" description="ABC transmembrane type-1" evidence="10">
    <location>
        <begin position="28"/>
        <end position="316"/>
    </location>
</feature>
<dbReference type="RefSeq" id="WP_380820633.1">
    <property type="nucleotide sequence ID" value="NZ_JBHTJN010000011.1"/>
</dbReference>
<evidence type="ECO:0000256" key="7">
    <source>
        <dbReference type="ARBA" id="ARBA00023136"/>
    </source>
</evidence>
<keyword evidence="6 8" id="KW-1133">Transmembrane helix</keyword>
<dbReference type="PROSITE" id="PS50893">
    <property type="entry name" value="ABC_TRANSPORTER_2"/>
    <property type="match status" value="1"/>
</dbReference>
<gene>
    <name evidence="11" type="primary">cydD</name>
    <name evidence="11" type="ORF">ACFQ02_06115</name>
</gene>
<dbReference type="InterPro" id="IPR039421">
    <property type="entry name" value="Type_1_exporter"/>
</dbReference>
<dbReference type="InterPro" id="IPR003593">
    <property type="entry name" value="AAA+_ATPase"/>
</dbReference>
<dbReference type="CDD" id="cd18584">
    <property type="entry name" value="ABC_6TM_AarD_CydD"/>
    <property type="match status" value="1"/>
</dbReference>
<dbReference type="PANTHER" id="PTHR24221">
    <property type="entry name" value="ATP-BINDING CASSETTE SUB-FAMILY B"/>
    <property type="match status" value="1"/>
</dbReference>
<evidence type="ECO:0000256" key="2">
    <source>
        <dbReference type="ARBA" id="ARBA00022475"/>
    </source>
</evidence>
<evidence type="ECO:0000259" key="10">
    <source>
        <dbReference type="PROSITE" id="PS50929"/>
    </source>
</evidence>
<dbReference type="SUPFAM" id="SSF52540">
    <property type="entry name" value="P-loop containing nucleoside triphosphate hydrolases"/>
    <property type="match status" value="1"/>
</dbReference>
<dbReference type="PROSITE" id="PS50929">
    <property type="entry name" value="ABC_TM1F"/>
    <property type="match status" value="1"/>
</dbReference>
<evidence type="ECO:0000256" key="1">
    <source>
        <dbReference type="ARBA" id="ARBA00004651"/>
    </source>
</evidence>
<feature type="transmembrane region" description="Helical" evidence="8">
    <location>
        <begin position="20"/>
        <end position="43"/>
    </location>
</feature>
<evidence type="ECO:0000313" key="12">
    <source>
        <dbReference type="Proteomes" id="UP001596996"/>
    </source>
</evidence>
<dbReference type="InterPro" id="IPR014216">
    <property type="entry name" value="ABC_transptr_CydD"/>
</dbReference>
<dbReference type="InterPro" id="IPR011527">
    <property type="entry name" value="ABC1_TM_dom"/>
</dbReference>
<keyword evidence="7 8" id="KW-0472">Membrane</keyword>
<dbReference type="PROSITE" id="PS51257">
    <property type="entry name" value="PROKAR_LIPOPROTEIN"/>
    <property type="match status" value="1"/>
</dbReference>
<feature type="transmembrane region" description="Helical" evidence="8">
    <location>
        <begin position="63"/>
        <end position="82"/>
    </location>
</feature>
<feature type="domain" description="ABC transporter" evidence="9">
    <location>
        <begin position="351"/>
        <end position="582"/>
    </location>
</feature>
<evidence type="ECO:0000256" key="5">
    <source>
        <dbReference type="ARBA" id="ARBA00022840"/>
    </source>
</evidence>
<protein>
    <submittedName>
        <fullName evidence="11">Cysteine/glutathione ABC transporter permease/ATP-binding protein CydD</fullName>
    </submittedName>
</protein>
<proteinExistence type="predicted"/>
<evidence type="ECO:0000256" key="8">
    <source>
        <dbReference type="SAM" id="Phobius"/>
    </source>
</evidence>
<comment type="subcellular location">
    <subcellularLocation>
        <location evidence="1">Cell membrane</location>
        <topology evidence="1">Multi-pass membrane protein</topology>
    </subcellularLocation>
</comment>
<keyword evidence="5" id="KW-0067">ATP-binding</keyword>
<evidence type="ECO:0000256" key="4">
    <source>
        <dbReference type="ARBA" id="ARBA00022741"/>
    </source>
</evidence>
<evidence type="ECO:0000259" key="9">
    <source>
        <dbReference type="PROSITE" id="PS50893"/>
    </source>
</evidence>
<comment type="caution">
    <text evidence="11">The sequence shown here is derived from an EMBL/GenBank/DDBJ whole genome shotgun (WGS) entry which is preliminary data.</text>
</comment>
<accession>A0ABW3I946</accession>
<feature type="transmembrane region" description="Helical" evidence="8">
    <location>
        <begin position="145"/>
        <end position="161"/>
    </location>
</feature>